<protein>
    <submittedName>
        <fullName evidence="2">Cyclase</fullName>
    </submittedName>
</protein>
<comment type="caution">
    <text evidence="2">The sequence shown here is derived from an EMBL/GenBank/DDBJ whole genome shotgun (WGS) entry which is preliminary data.</text>
</comment>
<reference evidence="2" key="1">
    <citation type="submission" date="2022-11" db="EMBL/GenBank/DDBJ databases">
        <authorList>
            <person name="Petersen C."/>
        </authorList>
    </citation>
    <scope>NUCLEOTIDE SEQUENCE</scope>
    <source>
        <strain evidence="2">IBT 21917</strain>
    </source>
</reference>
<organism evidence="2 3">
    <name type="scientific">Penicillium capsulatum</name>
    <dbReference type="NCBI Taxonomy" id="69766"/>
    <lineage>
        <taxon>Eukaryota</taxon>
        <taxon>Fungi</taxon>
        <taxon>Dikarya</taxon>
        <taxon>Ascomycota</taxon>
        <taxon>Pezizomycotina</taxon>
        <taxon>Eurotiomycetes</taxon>
        <taxon>Eurotiomycetidae</taxon>
        <taxon>Eurotiales</taxon>
        <taxon>Aspergillaceae</taxon>
        <taxon>Penicillium</taxon>
    </lineage>
</organism>
<evidence type="ECO:0000313" key="3">
    <source>
        <dbReference type="Proteomes" id="UP001146351"/>
    </source>
</evidence>
<dbReference type="SUPFAM" id="SSF102198">
    <property type="entry name" value="Putative cyclase"/>
    <property type="match status" value="1"/>
</dbReference>
<dbReference type="GO" id="GO:0004061">
    <property type="term" value="F:arylformamidase activity"/>
    <property type="evidence" value="ECO:0007669"/>
    <property type="project" value="InterPro"/>
</dbReference>
<keyword evidence="3" id="KW-1185">Reference proteome</keyword>
<dbReference type="EMBL" id="JAPQKO010000007">
    <property type="protein sequence ID" value="KAJ5152522.1"/>
    <property type="molecule type" value="Genomic_DNA"/>
</dbReference>
<proteinExistence type="inferred from homology"/>
<dbReference type="PANTHER" id="PTHR34861:SF10">
    <property type="entry name" value="CYCLASE"/>
    <property type="match status" value="1"/>
</dbReference>
<name>A0A9W9HN49_9EURO</name>
<dbReference type="AlphaFoldDB" id="A0A9W9HN49"/>
<dbReference type="PANTHER" id="PTHR34861">
    <property type="match status" value="1"/>
</dbReference>
<dbReference type="Proteomes" id="UP001146351">
    <property type="component" value="Unassembled WGS sequence"/>
</dbReference>
<dbReference type="InterPro" id="IPR037175">
    <property type="entry name" value="KFase_sf"/>
</dbReference>
<accession>A0A9W9HN49</accession>
<dbReference type="Pfam" id="PF04199">
    <property type="entry name" value="Cyclase"/>
    <property type="match status" value="1"/>
</dbReference>
<sequence length="313" mass="35825">MHLPTLKQLRETNPPAVHPDTAWIWGPEDEIGRLNLLTEPRIKETALKEITTGTVISLNWDINLPEFPAFGRPPCRTNILPNPSSDVVFEDTLSMNTQSGSQWDGFRHFGHMIKKVFYNNLTHDEVLKGDHCGIHALADHGIVGRGVLLDYYHYAQEVGKCYDPFSSHAISLRELLACAKFQHTEFHVGDILLIRSGYTARYYELKHTDPCRLQKAGCLEPQFVGIEQSEDMKTWLHDSYFAAVGGDAPAFEVWPTKKDYHMHEYLLALWGMIVGEMFDLEVKTFGDLQRKKKIYLLLDKCTDQPSRWSCKFG</sequence>
<evidence type="ECO:0000256" key="1">
    <source>
        <dbReference type="ARBA" id="ARBA00007865"/>
    </source>
</evidence>
<gene>
    <name evidence="2" type="ORF">N7492_009802</name>
</gene>
<dbReference type="Gene3D" id="3.50.30.50">
    <property type="entry name" value="Putative cyclase"/>
    <property type="match status" value="1"/>
</dbReference>
<comment type="similarity">
    <text evidence="1">Belongs to the Cyclase 1 superfamily.</text>
</comment>
<dbReference type="OrthoDB" id="5396at2759"/>
<dbReference type="GO" id="GO:0019441">
    <property type="term" value="P:L-tryptophan catabolic process to kynurenine"/>
    <property type="evidence" value="ECO:0007669"/>
    <property type="project" value="InterPro"/>
</dbReference>
<dbReference type="InterPro" id="IPR007325">
    <property type="entry name" value="KFase/CYL"/>
</dbReference>
<evidence type="ECO:0000313" key="2">
    <source>
        <dbReference type="EMBL" id="KAJ5152522.1"/>
    </source>
</evidence>
<reference evidence="2" key="2">
    <citation type="journal article" date="2023" name="IMA Fungus">
        <title>Comparative genomic study of the Penicillium genus elucidates a diverse pangenome and 15 lateral gene transfer events.</title>
        <authorList>
            <person name="Petersen C."/>
            <person name="Sorensen T."/>
            <person name="Nielsen M.R."/>
            <person name="Sondergaard T.E."/>
            <person name="Sorensen J.L."/>
            <person name="Fitzpatrick D.A."/>
            <person name="Frisvad J.C."/>
            <person name="Nielsen K.L."/>
        </authorList>
    </citation>
    <scope>NUCLEOTIDE SEQUENCE</scope>
    <source>
        <strain evidence="2">IBT 21917</strain>
    </source>
</reference>